<keyword evidence="2" id="KW-1185">Reference proteome</keyword>
<reference evidence="1 2" key="1">
    <citation type="journal article" date="2017" name="Genome Announc.">
        <title>Genome sequence of the saprophytic ascomycete Epicoccum nigrum ICMP 19927 strain isolated from New Zealand.</title>
        <authorList>
            <person name="Fokin M."/>
            <person name="Fleetwood D."/>
            <person name="Weir B.S."/>
            <person name="Villas-Boas S.G."/>
        </authorList>
    </citation>
    <scope>NUCLEOTIDE SEQUENCE [LARGE SCALE GENOMIC DNA]</scope>
    <source>
        <strain evidence="1 2">ICMP 19927</strain>
    </source>
</reference>
<dbReference type="AlphaFoldDB" id="A0A1Y2LLY9"/>
<accession>A0A1Y2LLY9</accession>
<sequence>MSQAHGSVECRMGLDARVLSAQSVRRELSHRLTSQQVLSCRTLRRLKVGHDLRTVHCQGKRKCVGRAVRLHGFYVVLDFQ</sequence>
<evidence type="ECO:0000313" key="2">
    <source>
        <dbReference type="Proteomes" id="UP000193240"/>
    </source>
</evidence>
<protein>
    <submittedName>
        <fullName evidence="1">Uncharacterized protein</fullName>
    </submittedName>
</protein>
<proteinExistence type="predicted"/>
<dbReference type="InParanoid" id="A0A1Y2LLY9"/>
<gene>
    <name evidence="1" type="ORF">B5807_09158</name>
</gene>
<organism evidence="1 2">
    <name type="scientific">Epicoccum nigrum</name>
    <name type="common">Soil fungus</name>
    <name type="synonym">Epicoccum purpurascens</name>
    <dbReference type="NCBI Taxonomy" id="105696"/>
    <lineage>
        <taxon>Eukaryota</taxon>
        <taxon>Fungi</taxon>
        <taxon>Dikarya</taxon>
        <taxon>Ascomycota</taxon>
        <taxon>Pezizomycotina</taxon>
        <taxon>Dothideomycetes</taxon>
        <taxon>Pleosporomycetidae</taxon>
        <taxon>Pleosporales</taxon>
        <taxon>Pleosporineae</taxon>
        <taxon>Didymellaceae</taxon>
        <taxon>Epicoccum</taxon>
    </lineage>
</organism>
<name>A0A1Y2LLY9_EPING</name>
<dbReference type="Proteomes" id="UP000193240">
    <property type="component" value="Unassembled WGS sequence"/>
</dbReference>
<dbReference type="EMBL" id="KZ107855">
    <property type="protein sequence ID" value="OSS44994.1"/>
    <property type="molecule type" value="Genomic_DNA"/>
</dbReference>
<evidence type="ECO:0000313" key="1">
    <source>
        <dbReference type="EMBL" id="OSS44994.1"/>
    </source>
</evidence>